<accession>A0A090ZNP1</accession>
<protein>
    <recommendedName>
        <fullName evidence="4">Mercury transporter</fullName>
    </recommendedName>
</protein>
<comment type="caution">
    <text evidence="2">The sequence shown here is derived from an EMBL/GenBank/DDBJ whole genome shotgun (WGS) entry which is preliminary data.</text>
</comment>
<dbReference type="OrthoDB" id="1778725at2"/>
<dbReference type="AlphaFoldDB" id="A0A090ZNP1"/>
<keyword evidence="1" id="KW-1133">Transmembrane helix</keyword>
<keyword evidence="3" id="KW-1185">Reference proteome</keyword>
<dbReference type="HOGENOM" id="CLU_200302_0_0_9"/>
<dbReference type="STRING" id="44252.DJ90_2017"/>
<name>A0A090ZNP1_PAEMA</name>
<evidence type="ECO:0000256" key="1">
    <source>
        <dbReference type="SAM" id="Phobius"/>
    </source>
</evidence>
<organism evidence="2 3">
    <name type="scientific">Paenibacillus macerans</name>
    <name type="common">Bacillus macerans</name>
    <dbReference type="NCBI Taxonomy" id="44252"/>
    <lineage>
        <taxon>Bacteria</taxon>
        <taxon>Bacillati</taxon>
        <taxon>Bacillota</taxon>
        <taxon>Bacilli</taxon>
        <taxon>Bacillales</taxon>
        <taxon>Paenibacillaceae</taxon>
        <taxon>Paenibacillus</taxon>
    </lineage>
</organism>
<evidence type="ECO:0008006" key="4">
    <source>
        <dbReference type="Google" id="ProtNLM"/>
    </source>
</evidence>
<keyword evidence="1" id="KW-0472">Membrane</keyword>
<dbReference type="Proteomes" id="UP000029278">
    <property type="component" value="Unassembled WGS sequence"/>
</dbReference>
<dbReference type="PATRIC" id="fig|44252.3.peg.218"/>
<reference evidence="2 3" key="1">
    <citation type="submission" date="2014-04" db="EMBL/GenBank/DDBJ databases">
        <authorList>
            <person name="Bishop-Lilly K.A."/>
            <person name="Broomall S.M."/>
            <person name="Chain P.S."/>
            <person name="Chertkov O."/>
            <person name="Coyne S.R."/>
            <person name="Daligault H.E."/>
            <person name="Davenport K.W."/>
            <person name="Erkkila T."/>
            <person name="Frey K.G."/>
            <person name="Gibbons H.S."/>
            <person name="Gu W."/>
            <person name="Jaissle J."/>
            <person name="Johnson S.L."/>
            <person name="Koroleva G.I."/>
            <person name="Ladner J.T."/>
            <person name="Lo C.-C."/>
            <person name="Minogue T.D."/>
            <person name="Munk C."/>
            <person name="Palacios G.F."/>
            <person name="Redden C.L."/>
            <person name="Rosenzweig C.N."/>
            <person name="Scholz M.B."/>
            <person name="Teshima H."/>
            <person name="Xu Y."/>
        </authorList>
    </citation>
    <scope>NUCLEOTIDE SEQUENCE [LARGE SCALE GENOMIC DNA]</scope>
    <source>
        <strain evidence="2 3">8244</strain>
    </source>
</reference>
<keyword evidence="1" id="KW-0812">Transmembrane</keyword>
<evidence type="ECO:0000313" key="3">
    <source>
        <dbReference type="Proteomes" id="UP000029278"/>
    </source>
</evidence>
<gene>
    <name evidence="2" type="ORF">DJ90_2017</name>
</gene>
<dbReference type="EMBL" id="JMQA01000001">
    <property type="protein sequence ID" value="KFN12222.1"/>
    <property type="molecule type" value="Genomic_DNA"/>
</dbReference>
<dbReference type="RefSeq" id="WP_036624169.1">
    <property type="nucleotide sequence ID" value="NZ_CP086393.1"/>
</dbReference>
<feature type="transmembrane region" description="Helical" evidence="1">
    <location>
        <begin position="6"/>
        <end position="28"/>
    </location>
</feature>
<sequence length="69" mass="8091">MVTLEELAQALIVLIRLGCSARFIYCMVRLAGADEEAARYKKRARNVALFYVLAESIWQIKELILYYYR</sequence>
<proteinExistence type="predicted"/>
<dbReference type="GeneID" id="77008259"/>
<evidence type="ECO:0000313" key="2">
    <source>
        <dbReference type="EMBL" id="KFN12222.1"/>
    </source>
</evidence>